<evidence type="ECO:0000256" key="4">
    <source>
        <dbReference type="ARBA" id="ARBA00022764"/>
    </source>
</evidence>
<dbReference type="Pfam" id="PF03888">
    <property type="entry name" value="MucB_RseB"/>
    <property type="match status" value="1"/>
</dbReference>
<accession>A0AA48KSJ9</accession>
<keyword evidence="3 5" id="KW-0732">Signal</keyword>
<dbReference type="EMBL" id="AP027272">
    <property type="protein sequence ID" value="BDX07217.1"/>
    <property type="molecule type" value="Genomic_DNA"/>
</dbReference>
<dbReference type="GO" id="GO:0032885">
    <property type="term" value="P:regulation of polysaccharide biosynthetic process"/>
    <property type="evidence" value="ECO:0007669"/>
    <property type="project" value="TreeGrafter"/>
</dbReference>
<dbReference type="AlphaFoldDB" id="A0AA48KSJ9"/>
<feature type="domain" description="MucB/RseB N-terminal" evidence="6">
    <location>
        <begin position="34"/>
        <end position="216"/>
    </location>
</feature>
<dbReference type="PANTHER" id="PTHR38782:SF1">
    <property type="entry name" value="SIGMA-E FACTOR REGULATORY PROTEIN RSEB"/>
    <property type="match status" value="1"/>
</dbReference>
<dbReference type="PIRSF" id="PIRSF005427">
    <property type="entry name" value="RseB"/>
    <property type="match status" value="1"/>
</dbReference>
<evidence type="ECO:0000256" key="5">
    <source>
        <dbReference type="SAM" id="SignalP"/>
    </source>
</evidence>
<name>A0AA48KSJ9_9ALTE</name>
<organism evidence="8 9">
    <name type="scientific">Planctobacterium marinum</name>
    <dbReference type="NCBI Taxonomy" id="1631968"/>
    <lineage>
        <taxon>Bacteria</taxon>
        <taxon>Pseudomonadati</taxon>
        <taxon>Pseudomonadota</taxon>
        <taxon>Gammaproteobacteria</taxon>
        <taxon>Alteromonadales</taxon>
        <taxon>Alteromonadaceae</taxon>
        <taxon>Planctobacterium</taxon>
    </lineage>
</organism>
<keyword evidence="9" id="KW-1185">Reference proteome</keyword>
<evidence type="ECO:0000259" key="6">
    <source>
        <dbReference type="Pfam" id="PF03888"/>
    </source>
</evidence>
<feature type="domain" description="MucB/RseB C-terminal" evidence="7">
    <location>
        <begin position="228"/>
        <end position="321"/>
    </location>
</feature>
<gene>
    <name evidence="8" type="primary">rseB</name>
    <name evidence="8" type="ORF">MACH26_27380</name>
</gene>
<dbReference type="InterPro" id="IPR005588">
    <property type="entry name" value="MucB_RseB"/>
</dbReference>
<sequence>MFLRVLVLCALLFSLPGFALQGKVIDGVSYSANSAEVWLQKFRDALHELNFTISFVVTRGNAETRPYTWRHGLVDGISMEHLSQLNGPGSEIFRIGDKVSFFEPNSVPFSLQSSHINGPVPLTFFESPIELAEAYSFVVVGRTRISGRAAQQIRIVSEDGSRYNTTLWLDQETGLLLKMDVNNAQGDLLEQLQVTSLEVTEEPDEYFDKIEQSRLPEISSLPDNNQLQFSWQLNFIPTGMEITQKDRRRLSASRDVVEYVMLSDGLVDVSVYISKDEGAVQDGGWLRHGSDTLLSLTNGNIMVTVIGKIPPETANRIAASVGPAR</sequence>
<evidence type="ECO:0000256" key="3">
    <source>
        <dbReference type="ARBA" id="ARBA00022729"/>
    </source>
</evidence>
<comment type="subcellular location">
    <subcellularLocation>
        <location evidence="1">Periplasm</location>
    </subcellularLocation>
</comment>
<dbReference type="Gene3D" id="3.30.200.100">
    <property type="entry name" value="MucB/RseB, C-terminal domain"/>
    <property type="match status" value="1"/>
</dbReference>
<evidence type="ECO:0000256" key="1">
    <source>
        <dbReference type="ARBA" id="ARBA00004418"/>
    </source>
</evidence>
<dbReference type="InterPro" id="IPR033436">
    <property type="entry name" value="MucB/RseB_C"/>
</dbReference>
<evidence type="ECO:0000313" key="8">
    <source>
        <dbReference type="EMBL" id="BDX07217.1"/>
    </source>
</evidence>
<dbReference type="CDD" id="cd16327">
    <property type="entry name" value="RseB"/>
    <property type="match status" value="1"/>
</dbReference>
<dbReference type="InterPro" id="IPR033434">
    <property type="entry name" value="MucB/RseB_N"/>
</dbReference>
<dbReference type="RefSeq" id="WP_338293199.1">
    <property type="nucleotide sequence ID" value="NZ_AP027272.1"/>
</dbReference>
<dbReference type="Gene3D" id="2.50.20.10">
    <property type="entry name" value="Lipoprotein localisation LolA/LolB/LppX"/>
    <property type="match status" value="1"/>
</dbReference>
<feature type="chain" id="PRO_5041250810" evidence="5">
    <location>
        <begin position="20"/>
        <end position="325"/>
    </location>
</feature>
<dbReference type="PANTHER" id="PTHR38782">
    <property type="match status" value="1"/>
</dbReference>
<dbReference type="GO" id="GO:0045152">
    <property type="term" value="F:antisigma factor binding"/>
    <property type="evidence" value="ECO:0007669"/>
    <property type="project" value="TreeGrafter"/>
</dbReference>
<reference evidence="8" key="1">
    <citation type="submission" date="2023-01" db="EMBL/GenBank/DDBJ databases">
        <title>Complete genome sequence of Planctobacterium marinum strain Dej080120_11.</title>
        <authorList>
            <person name="Ueki S."/>
            <person name="Maruyama F."/>
        </authorList>
    </citation>
    <scope>NUCLEOTIDE SEQUENCE</scope>
    <source>
        <strain evidence="8">Dej080120_11</strain>
    </source>
</reference>
<protein>
    <submittedName>
        <fullName evidence="8">Sigma-E factor regulatory protein RseB</fullName>
    </submittedName>
</protein>
<dbReference type="Proteomes" id="UP001333710">
    <property type="component" value="Chromosome"/>
</dbReference>
<evidence type="ECO:0000256" key="2">
    <source>
        <dbReference type="ARBA" id="ARBA00008150"/>
    </source>
</evidence>
<dbReference type="GO" id="GO:0030288">
    <property type="term" value="C:outer membrane-bounded periplasmic space"/>
    <property type="evidence" value="ECO:0007669"/>
    <property type="project" value="TreeGrafter"/>
</dbReference>
<comment type="similarity">
    <text evidence="2">Belongs to the RseB family.</text>
</comment>
<dbReference type="KEGG" id="pmaw:MACH26_27380"/>
<proteinExistence type="inferred from homology"/>
<dbReference type="InterPro" id="IPR038484">
    <property type="entry name" value="MucB/RseB_C_sf"/>
</dbReference>
<evidence type="ECO:0000313" key="9">
    <source>
        <dbReference type="Proteomes" id="UP001333710"/>
    </source>
</evidence>
<feature type="signal peptide" evidence="5">
    <location>
        <begin position="1"/>
        <end position="19"/>
    </location>
</feature>
<keyword evidence="4" id="KW-0574">Periplasm</keyword>
<evidence type="ECO:0000259" key="7">
    <source>
        <dbReference type="Pfam" id="PF17188"/>
    </source>
</evidence>
<dbReference type="Pfam" id="PF17188">
    <property type="entry name" value="MucB_RseB_C"/>
    <property type="match status" value="1"/>
</dbReference>